<dbReference type="Pfam" id="PF00097">
    <property type="entry name" value="zf-C3HC4"/>
    <property type="match status" value="1"/>
</dbReference>
<dbReference type="InterPro" id="IPR018957">
    <property type="entry name" value="Znf_C3HC4_RING-type"/>
</dbReference>
<dbReference type="Pfam" id="PF26052">
    <property type="entry name" value="BRE1B"/>
    <property type="match status" value="1"/>
</dbReference>
<feature type="compositionally biased region" description="Basic and acidic residues" evidence="16">
    <location>
        <begin position="512"/>
        <end position="527"/>
    </location>
</feature>
<dbReference type="Gene3D" id="3.30.40.10">
    <property type="entry name" value="Zinc/RING finger domain, C3HC4 (zinc finger)"/>
    <property type="match status" value="1"/>
</dbReference>
<evidence type="ECO:0000256" key="10">
    <source>
        <dbReference type="ARBA" id="ARBA00022833"/>
    </source>
</evidence>
<dbReference type="SUPFAM" id="SSF57850">
    <property type="entry name" value="RING/U-box"/>
    <property type="match status" value="1"/>
</dbReference>
<evidence type="ECO:0000256" key="14">
    <source>
        <dbReference type="PROSITE-ProRule" id="PRU00175"/>
    </source>
</evidence>
<evidence type="ECO:0000313" key="19">
    <source>
        <dbReference type="Proteomes" id="UP001558652"/>
    </source>
</evidence>
<keyword evidence="10" id="KW-0862">Zinc</keyword>
<feature type="compositionally biased region" description="Gly residues" evidence="16">
    <location>
        <begin position="500"/>
        <end position="511"/>
    </location>
</feature>
<dbReference type="InterPro" id="IPR058642">
    <property type="entry name" value="BRE1A/B-like_dom"/>
</dbReference>
<gene>
    <name evidence="18" type="ORF">AAG570_010318</name>
</gene>
<evidence type="ECO:0000256" key="6">
    <source>
        <dbReference type="ARBA" id="ARBA00022679"/>
    </source>
</evidence>
<dbReference type="GO" id="GO:0008270">
    <property type="term" value="F:zinc ion binding"/>
    <property type="evidence" value="ECO:0007669"/>
    <property type="project" value="UniProtKB-KW"/>
</dbReference>
<accession>A0ABD0YM68</accession>
<dbReference type="PANTHER" id="PTHR23163:SF0">
    <property type="entry name" value="E3 UBIQUITIN-PROTEIN LIGASE BRE1"/>
    <property type="match status" value="1"/>
</dbReference>
<evidence type="ECO:0000256" key="16">
    <source>
        <dbReference type="SAM" id="MobiDB-lite"/>
    </source>
</evidence>
<keyword evidence="7" id="KW-0479">Metal-binding</keyword>
<dbReference type="CDD" id="cd16705">
    <property type="entry name" value="RING-HC_dBre1-like"/>
    <property type="match status" value="1"/>
</dbReference>
<comment type="pathway">
    <text evidence="3">Protein modification; protein ubiquitination.</text>
</comment>
<dbReference type="SMART" id="SM00184">
    <property type="entry name" value="RING"/>
    <property type="match status" value="1"/>
</dbReference>
<dbReference type="GO" id="GO:0005634">
    <property type="term" value="C:nucleus"/>
    <property type="evidence" value="ECO:0007669"/>
    <property type="project" value="UniProtKB-SubCell"/>
</dbReference>
<dbReference type="InterPro" id="IPR007991">
    <property type="entry name" value="RNA_pol_I_trans_ini_fac_RRN3"/>
</dbReference>
<proteinExistence type="inferred from homology"/>
<evidence type="ECO:0000259" key="17">
    <source>
        <dbReference type="PROSITE" id="PS50089"/>
    </source>
</evidence>
<protein>
    <recommendedName>
        <fullName evidence="5">RING-type E3 ubiquitin transferase</fullName>
        <ecNumber evidence="5">2.3.2.27</ecNumber>
    </recommendedName>
</protein>
<dbReference type="EC" id="2.3.2.27" evidence="5"/>
<sequence length="1448" mass="165350">MFQKNKTTENADLGSPLDSLVDRGIRLSDENSWAEERQSSSKESTLTYESETTTSFLLQLSTWDKEELDEKLANRVQVSKRAVAKVIQAFDRLMQRNEKITLALKGELDGDEAPVMDESIRQANIEIQAENRNLHNLNTSLHKKYHTISLKMAELQETVAARDTEVAELRNQVDDLQYELLKVQSRNDKLEHHLAEAIEKLKNYQQMHGEEKGGPDGVVVSVCDYHAEGPGFDSLRGQSWLKAILASRPLGVEELQKDLEEARELANNRLQELDKLHQQHRETLKEVEKLKMDIRQLPESVIVETTEYKCLQSQFSVLYNESMQLKTQLDEVRLQLQSSKNAHLRQIEMMESEELIGQKKLRTEVIQLEDLLAQLRKEYEMLRIEFEQNLAANEQTGPINREMRHLITSLQNHNQQLKGEVHRYKRKYKDANAEIPKLKKEIEDLQVRLQAAQGTSQDSKEGFLEGKEEDIGHLCEGSKVKEEPMVKRELTEEELDVEDGLGGGGGNGCGGGDKDKSGTSPAVKREGGVGAGAVGGVGGLGSGGVGGAGGAGTKKEVKKEAGQHRDQHRANKDVKTAEPELVRELKAQLKKTINEQKEMKLLLDMYKGVSKEQRDKVQLMAAEKKLRAEVDDLRQQLKKIQESKREERKKLADEDALRKIKHLEEQTYQLQKQVQTHKQGVCWQEEEALLNEMEVTGQAFEDMQEQNSRLIQQLREKDDANFKLMSERIKSNQLHKLSREEKEALKEQVSTLTTQVEATNIVVRKLEEKERILQNSLATVEKELAVRQQAMEMHKRKAIESAQSAADLKLHLEKYHAQMKEAQQVVAEKTSALEAEAYKTKRLQEEIAQLRRKTERMKKIELAGTLDEVMREEIREYKETLTCPSCKVKRKDAVLSKCFHVFCYDCLKTRYETRQRKCPKCNAAFGANDYHRLYLGSLLASITVFQMSIAGSDRSSVSKPKVVRFQLAYNLKSLLQDFVTEKDRKLYEELVCHIRDVGQEIRILKWTHRSPEVVSEYQGFLLDLCSAHNYYTKLVLDHLVTCFKTVAESEWVDCKPSESEEQYFQHVHNVIRAVLSVIPILIALDVHTPRNELEQLESMEEDAGPCNGDETMFEMEPIQKPGHPVGNALDLCLTIVFEYIRSQCYDETGQLVWDKTKRLYGYLFRVFDASILPTHAINHTQFLIFYLISFKPTLAMSFISSLWGKVTNPSLAPILRQTAVCYIASLLSRAKFISISVIYDMLTEFSHWIHSYIDCQDGSRVTQDTRVHQVFYATCQAMFYVIAFMHKELVCHNKGLVFLQSLNVSKIVTCRLNPLRVCQPAVASKFASVARSYQLAYCYTVMEHNARTSLPVLRRNAAGVFNQVAVEVTLEAFFPFDPYLLDRSFSFIEPIYREYTEGMGSDDTGSGGSGQKQVEPRDEDDDFLEQQPTNDSLVPTFTYGSSPGFLQV</sequence>
<evidence type="ECO:0000256" key="4">
    <source>
        <dbReference type="ARBA" id="ARBA00005555"/>
    </source>
</evidence>
<comment type="caution">
    <text evidence="18">The sequence shown here is derived from an EMBL/GenBank/DDBJ whole genome shotgun (WGS) entry which is preliminary data.</text>
</comment>
<dbReference type="PANTHER" id="PTHR23163">
    <property type="entry name" value="RING FINGER PROTEIN-RELATED"/>
    <property type="match status" value="1"/>
</dbReference>
<feature type="region of interest" description="Disordered" evidence="16">
    <location>
        <begin position="491"/>
        <end position="575"/>
    </location>
</feature>
<dbReference type="FunFam" id="3.30.40.10:FF:000040">
    <property type="entry name" value="E3 ubiquitin protein ligase"/>
    <property type="match status" value="1"/>
</dbReference>
<dbReference type="InterPro" id="IPR013083">
    <property type="entry name" value="Znf_RING/FYVE/PHD"/>
</dbReference>
<comment type="similarity">
    <text evidence="4">Belongs to the BRE1 family.</text>
</comment>
<dbReference type="PROSITE" id="PS50089">
    <property type="entry name" value="ZF_RING_2"/>
    <property type="match status" value="1"/>
</dbReference>
<dbReference type="InterPro" id="IPR013956">
    <property type="entry name" value="E3_ubiquit_lig_Bre1"/>
</dbReference>
<dbReference type="GO" id="GO:0006325">
    <property type="term" value="P:chromatin organization"/>
    <property type="evidence" value="ECO:0007669"/>
    <property type="project" value="UniProtKB-KW"/>
</dbReference>
<dbReference type="Proteomes" id="UP001558652">
    <property type="component" value="Unassembled WGS sequence"/>
</dbReference>
<keyword evidence="11" id="KW-0156">Chromatin regulator</keyword>
<comment type="catalytic activity">
    <reaction evidence="1">
        <text>S-ubiquitinyl-[E2 ubiquitin-conjugating enzyme]-L-cysteine + [acceptor protein]-L-lysine = [E2 ubiquitin-conjugating enzyme]-L-cysteine + N(6)-ubiquitinyl-[acceptor protein]-L-lysine.</text>
        <dbReference type="EC" id="2.3.2.27"/>
    </reaction>
</comment>
<feature type="region of interest" description="Disordered" evidence="16">
    <location>
        <begin position="1398"/>
        <end position="1448"/>
    </location>
</feature>
<keyword evidence="6" id="KW-0808">Transferase</keyword>
<evidence type="ECO:0000256" key="1">
    <source>
        <dbReference type="ARBA" id="ARBA00000900"/>
    </source>
</evidence>
<dbReference type="InterPro" id="IPR001841">
    <property type="entry name" value="Znf_RING"/>
</dbReference>
<feature type="coiled-coil region" evidence="15">
    <location>
        <begin position="120"/>
        <end position="207"/>
    </location>
</feature>
<keyword evidence="13" id="KW-0539">Nucleus</keyword>
<dbReference type="Pfam" id="PF05327">
    <property type="entry name" value="RRN3"/>
    <property type="match status" value="2"/>
</dbReference>
<organism evidence="18 19">
    <name type="scientific">Ranatra chinensis</name>
    <dbReference type="NCBI Taxonomy" id="642074"/>
    <lineage>
        <taxon>Eukaryota</taxon>
        <taxon>Metazoa</taxon>
        <taxon>Ecdysozoa</taxon>
        <taxon>Arthropoda</taxon>
        <taxon>Hexapoda</taxon>
        <taxon>Insecta</taxon>
        <taxon>Pterygota</taxon>
        <taxon>Neoptera</taxon>
        <taxon>Paraneoptera</taxon>
        <taxon>Hemiptera</taxon>
        <taxon>Heteroptera</taxon>
        <taxon>Panheteroptera</taxon>
        <taxon>Nepomorpha</taxon>
        <taxon>Nepidae</taxon>
        <taxon>Ranatrinae</taxon>
        <taxon>Ranatra</taxon>
    </lineage>
</organism>
<feature type="compositionally biased region" description="Basic and acidic residues" evidence="16">
    <location>
        <begin position="553"/>
        <end position="575"/>
    </location>
</feature>
<feature type="coiled-coil region" evidence="15">
    <location>
        <begin position="700"/>
        <end position="863"/>
    </location>
</feature>
<evidence type="ECO:0000256" key="15">
    <source>
        <dbReference type="SAM" id="Coils"/>
    </source>
</evidence>
<keyword evidence="8 14" id="KW-0863">Zinc-finger</keyword>
<evidence type="ECO:0000313" key="18">
    <source>
        <dbReference type="EMBL" id="KAL1132363.1"/>
    </source>
</evidence>
<feature type="compositionally biased region" description="Gly residues" evidence="16">
    <location>
        <begin position="528"/>
        <end position="552"/>
    </location>
</feature>
<dbReference type="PROSITE" id="PS00518">
    <property type="entry name" value="ZF_RING_1"/>
    <property type="match status" value="1"/>
</dbReference>
<evidence type="ECO:0000256" key="8">
    <source>
        <dbReference type="ARBA" id="ARBA00022771"/>
    </source>
</evidence>
<dbReference type="InterPro" id="IPR017907">
    <property type="entry name" value="Znf_RING_CS"/>
</dbReference>
<feature type="coiled-coil region" evidence="15">
    <location>
        <begin position="252"/>
        <end position="293"/>
    </location>
</feature>
<feature type="domain" description="RING-type" evidence="17">
    <location>
        <begin position="883"/>
        <end position="922"/>
    </location>
</feature>
<evidence type="ECO:0000256" key="2">
    <source>
        <dbReference type="ARBA" id="ARBA00004123"/>
    </source>
</evidence>
<evidence type="ECO:0000256" key="7">
    <source>
        <dbReference type="ARBA" id="ARBA00022723"/>
    </source>
</evidence>
<evidence type="ECO:0000256" key="9">
    <source>
        <dbReference type="ARBA" id="ARBA00022786"/>
    </source>
</evidence>
<reference evidence="18 19" key="1">
    <citation type="submission" date="2024-07" db="EMBL/GenBank/DDBJ databases">
        <title>Chromosome-level genome assembly of the water stick insect Ranatra chinensis (Heteroptera: Nepidae).</title>
        <authorList>
            <person name="Liu X."/>
        </authorList>
    </citation>
    <scope>NUCLEOTIDE SEQUENCE [LARGE SCALE GENOMIC DNA]</scope>
    <source>
        <strain evidence="18">Cailab_2021Rc</strain>
        <tissue evidence="18">Muscle</tissue>
    </source>
</reference>
<feature type="coiled-coil region" evidence="15">
    <location>
        <begin position="582"/>
        <end position="654"/>
    </location>
</feature>
<evidence type="ECO:0000256" key="3">
    <source>
        <dbReference type="ARBA" id="ARBA00004906"/>
    </source>
</evidence>
<keyword evidence="9" id="KW-0833">Ubl conjugation pathway</keyword>
<keyword evidence="19" id="KW-1185">Reference proteome</keyword>
<dbReference type="EMBL" id="JBFDAA010000005">
    <property type="protein sequence ID" value="KAL1132363.1"/>
    <property type="molecule type" value="Genomic_DNA"/>
</dbReference>
<evidence type="ECO:0000256" key="13">
    <source>
        <dbReference type="ARBA" id="ARBA00023242"/>
    </source>
</evidence>
<evidence type="ECO:0000256" key="11">
    <source>
        <dbReference type="ARBA" id="ARBA00022853"/>
    </source>
</evidence>
<feature type="coiled-coil region" evidence="15">
    <location>
        <begin position="322"/>
        <end position="455"/>
    </location>
</feature>
<comment type="subcellular location">
    <subcellularLocation>
        <location evidence="2">Nucleus</location>
    </subcellularLocation>
</comment>
<evidence type="ECO:0000256" key="5">
    <source>
        <dbReference type="ARBA" id="ARBA00012483"/>
    </source>
</evidence>
<evidence type="ECO:0000256" key="12">
    <source>
        <dbReference type="ARBA" id="ARBA00023054"/>
    </source>
</evidence>
<dbReference type="GO" id="GO:0061630">
    <property type="term" value="F:ubiquitin protein ligase activity"/>
    <property type="evidence" value="ECO:0007669"/>
    <property type="project" value="UniProtKB-EC"/>
</dbReference>
<name>A0ABD0YM68_9HEMI</name>
<keyword evidence="12 15" id="KW-0175">Coiled coil</keyword>
<feature type="compositionally biased region" description="Polar residues" evidence="16">
    <location>
        <begin position="1426"/>
        <end position="1441"/>
    </location>
</feature>